<keyword evidence="7" id="KW-1185">Reference proteome</keyword>
<comment type="caution">
    <text evidence="6">The sequence shown here is derived from an EMBL/GenBank/DDBJ whole genome shotgun (WGS) entry which is preliminary data.</text>
</comment>
<dbReference type="InterPro" id="IPR011010">
    <property type="entry name" value="DNA_brk_join_enz"/>
</dbReference>
<evidence type="ECO:0000313" key="6">
    <source>
        <dbReference type="EMBL" id="PRY94965.1"/>
    </source>
</evidence>
<dbReference type="InterPro" id="IPR013762">
    <property type="entry name" value="Integrase-like_cat_sf"/>
</dbReference>
<protein>
    <submittedName>
        <fullName evidence="6">Uncharacterized protein DUF4102</fullName>
    </submittedName>
</protein>
<proteinExistence type="inferred from homology"/>
<evidence type="ECO:0000256" key="3">
    <source>
        <dbReference type="ARBA" id="ARBA00023125"/>
    </source>
</evidence>
<dbReference type="PROSITE" id="PS51898">
    <property type="entry name" value="TYR_RECOMBINASE"/>
    <property type="match status" value="1"/>
</dbReference>
<comment type="similarity">
    <text evidence="1">Belongs to the 'phage' integrase family.</text>
</comment>
<dbReference type="PANTHER" id="PTHR30629">
    <property type="entry name" value="PROPHAGE INTEGRASE"/>
    <property type="match status" value="1"/>
</dbReference>
<dbReference type="Pfam" id="PF00589">
    <property type="entry name" value="Phage_integrase"/>
    <property type="match status" value="1"/>
</dbReference>
<dbReference type="InterPro" id="IPR038488">
    <property type="entry name" value="Integrase_DNA-bd_sf"/>
</dbReference>
<dbReference type="SUPFAM" id="SSF56349">
    <property type="entry name" value="DNA breaking-rejoining enzymes"/>
    <property type="match status" value="1"/>
</dbReference>
<dbReference type="OrthoDB" id="6388170at2"/>
<evidence type="ECO:0000256" key="2">
    <source>
        <dbReference type="ARBA" id="ARBA00022908"/>
    </source>
</evidence>
<dbReference type="GO" id="GO:0003677">
    <property type="term" value="F:DNA binding"/>
    <property type="evidence" value="ECO:0007669"/>
    <property type="project" value="UniProtKB-KW"/>
</dbReference>
<dbReference type="AlphaFoldDB" id="A0A2T0X7U2"/>
<dbReference type="InterPro" id="IPR010998">
    <property type="entry name" value="Integrase_recombinase_N"/>
</dbReference>
<reference evidence="6 7" key="1">
    <citation type="submission" date="2018-03" db="EMBL/GenBank/DDBJ databases">
        <title>Genomic Encyclopedia of Archaeal and Bacterial Type Strains, Phase II (KMG-II): from individual species to whole genera.</title>
        <authorList>
            <person name="Goeker M."/>
        </authorList>
    </citation>
    <scope>NUCLEOTIDE SEQUENCE [LARGE SCALE GENOMIC DNA]</scope>
    <source>
        <strain evidence="6 7">DSM 29318</strain>
    </source>
</reference>
<dbReference type="RefSeq" id="WP_158259342.1">
    <property type="nucleotide sequence ID" value="NZ_PVTT01000001.1"/>
</dbReference>
<evidence type="ECO:0000313" key="7">
    <source>
        <dbReference type="Proteomes" id="UP000238801"/>
    </source>
</evidence>
<keyword evidence="2" id="KW-0229">DNA integration</keyword>
<sequence>MTTKLTQATVRRALDKHPPGVQLHDDQVSGLRLVVGKTSASYKLVGRINDGSKRYVSIVVGRTDEVSLKDARDEATRLRLALRRGEDPRSRKTAVPNVGAALDAYLAGRPDLSPATVEWYRKLMRGPLAPLRTVPMDKLERTKVRALHERITKTAPTMANGAMRLLKALANDVARTHDLPPNVVSRAVKMNKDKVRDWAVRPEDMSALWSAIDGLEDERRRTAWTALLTTGLRSHDVRSMRWEHVDRDRVLTVPCPKGGEDRAFRLPLTRFLLQRLEALPRTSDWIFPAASRTGYLSELRRTDAFPYAPHAMRHTWRTMALEAGVDLSMAMVLMNHKPQGVTWNYVTKANLLGPMRDAAERVCSTLTSYRGQEAP</sequence>
<dbReference type="Gene3D" id="1.10.150.130">
    <property type="match status" value="1"/>
</dbReference>
<dbReference type="PANTHER" id="PTHR30629:SF2">
    <property type="entry name" value="PROPHAGE INTEGRASE INTS-RELATED"/>
    <property type="match status" value="1"/>
</dbReference>
<dbReference type="GO" id="GO:0006310">
    <property type="term" value="P:DNA recombination"/>
    <property type="evidence" value="ECO:0007669"/>
    <property type="project" value="UniProtKB-KW"/>
</dbReference>
<dbReference type="InterPro" id="IPR025166">
    <property type="entry name" value="Integrase_DNA_bind_dom"/>
</dbReference>
<dbReference type="InterPro" id="IPR050808">
    <property type="entry name" value="Phage_Integrase"/>
</dbReference>
<dbReference type="Gene3D" id="1.10.443.10">
    <property type="entry name" value="Intergrase catalytic core"/>
    <property type="match status" value="1"/>
</dbReference>
<dbReference type="EMBL" id="PVTT01000001">
    <property type="protein sequence ID" value="PRY94965.1"/>
    <property type="molecule type" value="Genomic_DNA"/>
</dbReference>
<dbReference type="Gene3D" id="3.30.160.390">
    <property type="entry name" value="Integrase, DNA-binding domain"/>
    <property type="match status" value="1"/>
</dbReference>
<keyword evidence="3" id="KW-0238">DNA-binding</keyword>
<evidence type="ECO:0000256" key="4">
    <source>
        <dbReference type="ARBA" id="ARBA00023172"/>
    </source>
</evidence>
<dbReference type="Pfam" id="PF13356">
    <property type="entry name" value="Arm-DNA-bind_3"/>
    <property type="match status" value="1"/>
</dbReference>
<keyword evidence="4" id="KW-0233">DNA recombination</keyword>
<dbReference type="InterPro" id="IPR002104">
    <property type="entry name" value="Integrase_catalytic"/>
</dbReference>
<dbReference type="Proteomes" id="UP000238801">
    <property type="component" value="Unassembled WGS sequence"/>
</dbReference>
<dbReference type="GO" id="GO:0015074">
    <property type="term" value="P:DNA integration"/>
    <property type="evidence" value="ECO:0007669"/>
    <property type="project" value="UniProtKB-KW"/>
</dbReference>
<name>A0A2T0X7U2_9RHOB</name>
<gene>
    <name evidence="6" type="ORF">BCF33_0573</name>
</gene>
<organism evidence="6 7">
    <name type="scientific">Hasllibacter halocynthiae</name>
    <dbReference type="NCBI Taxonomy" id="595589"/>
    <lineage>
        <taxon>Bacteria</taxon>
        <taxon>Pseudomonadati</taxon>
        <taxon>Pseudomonadota</taxon>
        <taxon>Alphaproteobacteria</taxon>
        <taxon>Rhodobacterales</taxon>
        <taxon>Roseobacteraceae</taxon>
        <taxon>Hasllibacter</taxon>
    </lineage>
</organism>
<feature type="domain" description="Tyr recombinase" evidence="5">
    <location>
        <begin position="195"/>
        <end position="360"/>
    </location>
</feature>
<evidence type="ECO:0000259" key="5">
    <source>
        <dbReference type="PROSITE" id="PS51898"/>
    </source>
</evidence>
<accession>A0A2T0X7U2</accession>
<evidence type="ECO:0000256" key="1">
    <source>
        <dbReference type="ARBA" id="ARBA00008857"/>
    </source>
</evidence>